<evidence type="ECO:0000256" key="8">
    <source>
        <dbReference type="ARBA" id="ARBA00023125"/>
    </source>
</evidence>
<dbReference type="InterPro" id="IPR027417">
    <property type="entry name" value="P-loop_NTPase"/>
</dbReference>
<dbReference type="InterPro" id="IPR017871">
    <property type="entry name" value="ABC_transporter-like_CS"/>
</dbReference>
<feature type="domain" description="ABC transporter" evidence="12">
    <location>
        <begin position="6"/>
        <end position="219"/>
    </location>
</feature>
<dbReference type="EC" id="3.6.1.-" evidence="10"/>
<keyword evidence="1" id="KW-0472">Membrane</keyword>
<keyword evidence="9 10" id="KW-0234">DNA repair</keyword>
<dbReference type="InterPro" id="IPR003593">
    <property type="entry name" value="AAA+_ATPase"/>
</dbReference>
<dbReference type="EMBL" id="JBHSDY010000002">
    <property type="protein sequence ID" value="MFC4297427.1"/>
    <property type="molecule type" value="Genomic_DNA"/>
</dbReference>
<comment type="similarity">
    <text evidence="10">Belongs to the ABC transporter superfamily. ABCF family. Uup subfamily.</text>
</comment>
<dbReference type="RefSeq" id="WP_376811971.1">
    <property type="nucleotide sequence ID" value="NZ_JBHSDY010000002.1"/>
</dbReference>
<sequence length="615" mass="68043">MSDTLLALAQAQLAYGHHPLLDHADLTLLAGERIGLIGRNGAGKSSLLRVLDGRTRLDDGEIRRRGGLRIATVEQEPDLPEDETILDYLSGDLLATEDWQRSARAGALIDALGLRPDLPIQGLSGGTRKRVALAHALVQEPDLLLLDEPTNHLDFAGIAWLEDLLRGTRAAVVLITHDRRFLDAVATRIVELDRGRLLSFPGNFSAWQARKAEWLNAEQQANARFDKLLSQEEVWIRKGVEARRTRNEGRVRRLEALRRERAERRDQQGQVRFSLADGQRSGKLVAELKNVTHGYGDRTLIRDFNTLIQRGDRIGLIGPNGAGKTTLLRILLGELQPLQGSVRLGTNLSIGYFDQMRDRLDESATLADTISPGSEWVEIGGQRKHVMSYLEDFLFPAARAHSPVSSLSGGERARLALARMFAQPHNVLVLDEPTNDLDIDTLELLEGLLQDYQGTVLLVSHDRSFLDNVVTQTIAAEDDGHWQEYVGGYDDWEAQRPRPDATEPPARAGRSAASDRADTPEGVKAPAAPAPAEAADKPRKNRLAPWEAEELAALPDKISALESEQAALAARLSDPDLYNQGPDEAQRVQQALGELDSRLEALFERWTLLEDKRGD</sequence>
<dbReference type="InterPro" id="IPR043686">
    <property type="entry name" value="Uup"/>
</dbReference>
<comment type="function">
    <text evidence="10">Probably plays a role in ribosome assembly or function. May be involved in resolution of branched DNA intermediates that result from template switching in postreplication gaps. Binds DNA and has ATPase activity.</text>
</comment>
<evidence type="ECO:0000313" key="13">
    <source>
        <dbReference type="EMBL" id="MFC4297427.1"/>
    </source>
</evidence>
<dbReference type="Pfam" id="PF16326">
    <property type="entry name" value="ABC_tran_CTD"/>
    <property type="match status" value="1"/>
</dbReference>
<evidence type="ECO:0000256" key="11">
    <source>
        <dbReference type="SAM" id="MobiDB-lite"/>
    </source>
</evidence>
<comment type="caution">
    <text evidence="13">The sequence shown here is derived from an EMBL/GenBank/DDBJ whole genome shotgun (WGS) entry which is preliminary data.</text>
</comment>
<evidence type="ECO:0000313" key="14">
    <source>
        <dbReference type="Proteomes" id="UP001595756"/>
    </source>
</evidence>
<comment type="catalytic activity">
    <reaction evidence="10">
        <text>ATP + H2O = ADP + phosphate + H(+)</text>
        <dbReference type="Rhea" id="RHEA:13065"/>
        <dbReference type="ChEBI" id="CHEBI:15377"/>
        <dbReference type="ChEBI" id="CHEBI:15378"/>
        <dbReference type="ChEBI" id="CHEBI:30616"/>
        <dbReference type="ChEBI" id="CHEBI:43474"/>
        <dbReference type="ChEBI" id="CHEBI:456216"/>
    </reaction>
</comment>
<dbReference type="CDD" id="cd03221">
    <property type="entry name" value="ABCF_EF-3"/>
    <property type="match status" value="2"/>
</dbReference>
<organism evidence="13 14">
    <name type="scientific">Castellaniella hirudinis</name>
    <dbReference type="NCBI Taxonomy" id="1144617"/>
    <lineage>
        <taxon>Bacteria</taxon>
        <taxon>Pseudomonadati</taxon>
        <taxon>Pseudomonadota</taxon>
        <taxon>Betaproteobacteria</taxon>
        <taxon>Burkholderiales</taxon>
        <taxon>Alcaligenaceae</taxon>
        <taxon>Castellaniella</taxon>
    </lineage>
</organism>
<dbReference type="Proteomes" id="UP001595756">
    <property type="component" value="Unassembled WGS sequence"/>
</dbReference>
<feature type="region of interest" description="Disordered" evidence="11">
    <location>
        <begin position="490"/>
        <end position="541"/>
    </location>
</feature>
<name>A0ABV8RX60_9BURK</name>
<feature type="binding site" evidence="10">
    <location>
        <begin position="318"/>
        <end position="325"/>
    </location>
    <ligand>
        <name>ATP</name>
        <dbReference type="ChEBI" id="CHEBI:30616"/>
        <label>2</label>
    </ligand>
</feature>
<evidence type="ECO:0000256" key="1">
    <source>
        <dbReference type="ARBA" id="ARBA00022475"/>
    </source>
</evidence>
<dbReference type="HAMAP" id="MF_00848">
    <property type="entry name" value="Uup"/>
    <property type="match status" value="1"/>
</dbReference>
<gene>
    <name evidence="10" type="primary">uup</name>
    <name evidence="13" type="ORF">ACFO0J_05160</name>
</gene>
<evidence type="ECO:0000256" key="6">
    <source>
        <dbReference type="ARBA" id="ARBA00022801"/>
    </source>
</evidence>
<keyword evidence="1" id="KW-1003">Cell membrane</keyword>
<dbReference type="Pfam" id="PF00005">
    <property type="entry name" value="ABC_tran"/>
    <property type="match status" value="2"/>
</dbReference>
<evidence type="ECO:0000256" key="7">
    <source>
        <dbReference type="ARBA" id="ARBA00022840"/>
    </source>
</evidence>
<accession>A0ABV8RX60</accession>
<proteinExistence type="inferred from homology"/>
<dbReference type="SMART" id="SM00382">
    <property type="entry name" value="AAA"/>
    <property type="match status" value="2"/>
</dbReference>
<dbReference type="PROSITE" id="PS50893">
    <property type="entry name" value="ABC_TRANSPORTER_2"/>
    <property type="match status" value="2"/>
</dbReference>
<keyword evidence="3 10" id="KW-0677">Repeat</keyword>
<dbReference type="Pfam" id="PF12848">
    <property type="entry name" value="ABC_tran_Xtn"/>
    <property type="match status" value="1"/>
</dbReference>
<evidence type="ECO:0000256" key="2">
    <source>
        <dbReference type="ARBA" id="ARBA00022490"/>
    </source>
</evidence>
<dbReference type="PROSITE" id="PS00211">
    <property type="entry name" value="ABC_TRANSPORTER_1"/>
    <property type="match status" value="1"/>
</dbReference>
<dbReference type="InterPro" id="IPR032781">
    <property type="entry name" value="ABC_tran_Xtn"/>
</dbReference>
<keyword evidence="8 10" id="KW-0238">DNA-binding</keyword>
<keyword evidence="2 10" id="KW-0963">Cytoplasm</keyword>
<keyword evidence="7 10" id="KW-0067">ATP-binding</keyword>
<keyword evidence="5 10" id="KW-0227">DNA damage</keyword>
<comment type="subcellular location">
    <subcellularLocation>
        <location evidence="10">Cytoplasm</location>
    </subcellularLocation>
    <text evidence="10">Associates with ribosomes.</text>
</comment>
<evidence type="ECO:0000256" key="4">
    <source>
        <dbReference type="ARBA" id="ARBA00022741"/>
    </source>
</evidence>
<keyword evidence="14" id="KW-1185">Reference proteome</keyword>
<dbReference type="InterPro" id="IPR032524">
    <property type="entry name" value="ABC_tran_C"/>
</dbReference>
<dbReference type="Gene3D" id="1.10.287.380">
    <property type="entry name" value="Valyl-tRNA synthetase, C-terminal domain"/>
    <property type="match status" value="1"/>
</dbReference>
<dbReference type="InterPro" id="IPR037118">
    <property type="entry name" value="Val-tRNA_synth_C_sf"/>
</dbReference>
<protein>
    <recommendedName>
        <fullName evidence="10">ATP-binding protein Uup</fullName>
        <ecNumber evidence="10">3.6.1.-</ecNumber>
    </recommendedName>
</protein>
<evidence type="ECO:0000256" key="9">
    <source>
        <dbReference type="ARBA" id="ARBA00023204"/>
    </source>
</evidence>
<feature type="domain" description="ABC transporter" evidence="12">
    <location>
        <begin position="286"/>
        <end position="504"/>
    </location>
</feature>
<dbReference type="Gene3D" id="3.40.50.300">
    <property type="entry name" value="P-loop containing nucleotide triphosphate hydrolases"/>
    <property type="match status" value="2"/>
</dbReference>
<evidence type="ECO:0000256" key="5">
    <source>
        <dbReference type="ARBA" id="ARBA00022763"/>
    </source>
</evidence>
<feature type="binding site" evidence="10">
    <location>
        <begin position="38"/>
        <end position="45"/>
    </location>
    <ligand>
        <name>ATP</name>
        <dbReference type="ChEBI" id="CHEBI:30616"/>
        <label>1</label>
    </ligand>
</feature>
<evidence type="ECO:0000256" key="3">
    <source>
        <dbReference type="ARBA" id="ARBA00022737"/>
    </source>
</evidence>
<reference evidence="14" key="1">
    <citation type="journal article" date="2019" name="Int. J. Syst. Evol. Microbiol.">
        <title>The Global Catalogue of Microorganisms (GCM) 10K type strain sequencing project: providing services to taxonomists for standard genome sequencing and annotation.</title>
        <authorList>
            <consortium name="The Broad Institute Genomics Platform"/>
            <consortium name="The Broad Institute Genome Sequencing Center for Infectious Disease"/>
            <person name="Wu L."/>
            <person name="Ma J."/>
        </authorList>
    </citation>
    <scope>NUCLEOTIDE SEQUENCE [LARGE SCALE GENOMIC DNA]</scope>
    <source>
        <strain evidence="14">CGMCC 1.19029</strain>
    </source>
</reference>
<dbReference type="InterPro" id="IPR003439">
    <property type="entry name" value="ABC_transporter-like_ATP-bd"/>
</dbReference>
<dbReference type="InterPro" id="IPR051309">
    <property type="entry name" value="ABCF_ATPase"/>
</dbReference>
<evidence type="ECO:0000256" key="10">
    <source>
        <dbReference type="HAMAP-Rule" id="MF_00848"/>
    </source>
</evidence>
<evidence type="ECO:0000259" key="12">
    <source>
        <dbReference type="PROSITE" id="PS50893"/>
    </source>
</evidence>
<dbReference type="PANTHER" id="PTHR42855">
    <property type="entry name" value="ABC TRANSPORTER ATP-BINDING SUBUNIT"/>
    <property type="match status" value="1"/>
</dbReference>
<dbReference type="SUPFAM" id="SSF52540">
    <property type="entry name" value="P-loop containing nucleoside triphosphate hydrolases"/>
    <property type="match status" value="2"/>
</dbReference>
<dbReference type="PANTHER" id="PTHR42855:SF1">
    <property type="entry name" value="ABC TRANSPORTER DOMAIN-CONTAINING PROTEIN"/>
    <property type="match status" value="1"/>
</dbReference>
<keyword evidence="4 10" id="KW-0547">Nucleotide-binding</keyword>
<dbReference type="GO" id="GO:0005524">
    <property type="term" value="F:ATP binding"/>
    <property type="evidence" value="ECO:0007669"/>
    <property type="project" value="UniProtKB-KW"/>
</dbReference>
<keyword evidence="6 10" id="KW-0378">Hydrolase</keyword>